<feature type="compositionally biased region" description="Polar residues" evidence="8">
    <location>
        <begin position="15"/>
        <end position="25"/>
    </location>
</feature>
<dbReference type="GO" id="GO:0005737">
    <property type="term" value="C:cytoplasm"/>
    <property type="evidence" value="ECO:0007669"/>
    <property type="project" value="UniProtKB-SubCell"/>
</dbReference>
<name>A0AAE0ZL48_9GAST</name>
<comment type="subcellular location">
    <subcellularLocation>
        <location evidence="1">Cytoplasm</location>
    </subcellularLocation>
    <subcellularLocation>
        <location evidence="6">Postsynaptic density</location>
    </subcellularLocation>
</comment>
<feature type="region of interest" description="Disordered" evidence="8">
    <location>
        <begin position="1"/>
        <end position="31"/>
    </location>
</feature>
<keyword evidence="2" id="KW-0963">Cytoplasm</keyword>
<comment type="caution">
    <text evidence="10">The sequence shown here is derived from an EMBL/GenBank/DDBJ whole genome shotgun (WGS) entry which is preliminary data.</text>
</comment>
<feature type="region of interest" description="Disordered" evidence="8">
    <location>
        <begin position="186"/>
        <end position="260"/>
    </location>
</feature>
<dbReference type="PROSITE" id="PS50229">
    <property type="entry name" value="WH1"/>
    <property type="match status" value="1"/>
</dbReference>
<keyword evidence="3" id="KW-0770">Synapse</keyword>
<evidence type="ECO:0000256" key="6">
    <source>
        <dbReference type="ARBA" id="ARBA00034105"/>
    </source>
</evidence>
<organism evidence="10 11">
    <name type="scientific">Elysia crispata</name>
    <name type="common">lettuce slug</name>
    <dbReference type="NCBI Taxonomy" id="231223"/>
    <lineage>
        <taxon>Eukaryota</taxon>
        <taxon>Metazoa</taxon>
        <taxon>Spiralia</taxon>
        <taxon>Lophotrochozoa</taxon>
        <taxon>Mollusca</taxon>
        <taxon>Gastropoda</taxon>
        <taxon>Heterobranchia</taxon>
        <taxon>Euthyneura</taxon>
        <taxon>Panpulmonata</taxon>
        <taxon>Sacoglossa</taxon>
        <taxon>Placobranchoidea</taxon>
        <taxon>Plakobranchidae</taxon>
        <taxon>Elysia</taxon>
    </lineage>
</organism>
<dbReference type="GO" id="GO:0007216">
    <property type="term" value="P:G protein-coupled glutamate receptor signaling pathway"/>
    <property type="evidence" value="ECO:0007669"/>
    <property type="project" value="InterPro"/>
</dbReference>
<dbReference type="Gene3D" id="2.30.29.30">
    <property type="entry name" value="Pleckstrin-homology domain (PH domain)/Phosphotyrosine-binding domain (PTB)"/>
    <property type="match status" value="1"/>
</dbReference>
<comment type="similarity">
    <text evidence="5">Belongs to the Homer family.</text>
</comment>
<evidence type="ECO:0000256" key="7">
    <source>
        <dbReference type="SAM" id="Coils"/>
    </source>
</evidence>
<feature type="compositionally biased region" description="Low complexity" evidence="8">
    <location>
        <begin position="229"/>
        <end position="239"/>
    </location>
</feature>
<dbReference type="EMBL" id="JAWDGP010003760">
    <property type="protein sequence ID" value="KAK3771273.1"/>
    <property type="molecule type" value="Genomic_DNA"/>
</dbReference>
<keyword evidence="11" id="KW-1185">Reference proteome</keyword>
<dbReference type="SMART" id="SM00461">
    <property type="entry name" value="WH1"/>
    <property type="match status" value="1"/>
</dbReference>
<gene>
    <name evidence="10" type="ORF">RRG08_024352</name>
</gene>
<dbReference type="Proteomes" id="UP001283361">
    <property type="component" value="Unassembled WGS sequence"/>
</dbReference>
<dbReference type="InterPro" id="IPR000697">
    <property type="entry name" value="WH1/EVH1_dom"/>
</dbReference>
<dbReference type="PANTHER" id="PTHR10918">
    <property type="entry name" value="HOMER"/>
    <property type="match status" value="1"/>
</dbReference>
<evidence type="ECO:0000256" key="5">
    <source>
        <dbReference type="ARBA" id="ARBA00023606"/>
    </source>
</evidence>
<evidence type="ECO:0000313" key="10">
    <source>
        <dbReference type="EMBL" id="KAK3771273.1"/>
    </source>
</evidence>
<keyword evidence="4 7" id="KW-0175">Coiled coil</keyword>
<evidence type="ECO:0000259" key="9">
    <source>
        <dbReference type="PROSITE" id="PS50229"/>
    </source>
</evidence>
<reference evidence="10" key="1">
    <citation type="journal article" date="2023" name="G3 (Bethesda)">
        <title>A reference genome for the long-term kleptoplast-retaining sea slug Elysia crispata morphotype clarki.</title>
        <authorList>
            <person name="Eastman K.E."/>
            <person name="Pendleton A.L."/>
            <person name="Shaikh M.A."/>
            <person name="Suttiyut T."/>
            <person name="Ogas R."/>
            <person name="Tomko P."/>
            <person name="Gavelis G."/>
            <person name="Widhalm J.R."/>
            <person name="Wisecaver J.H."/>
        </authorList>
    </citation>
    <scope>NUCLEOTIDE SEQUENCE</scope>
    <source>
        <strain evidence="10">ECLA1</strain>
    </source>
</reference>
<proteinExistence type="inferred from homology"/>
<evidence type="ECO:0000256" key="1">
    <source>
        <dbReference type="ARBA" id="ARBA00004496"/>
    </source>
</evidence>
<feature type="coiled-coil region" evidence="7">
    <location>
        <begin position="270"/>
        <end position="418"/>
    </location>
</feature>
<evidence type="ECO:0000256" key="3">
    <source>
        <dbReference type="ARBA" id="ARBA00023018"/>
    </source>
</evidence>
<evidence type="ECO:0000256" key="8">
    <source>
        <dbReference type="SAM" id="MobiDB-lite"/>
    </source>
</evidence>
<sequence>MIRRANSWRELGASGKTSPAPSTGSDVGRSGIPLSSFGVPLYQPEKSMVYAPGSDSPGSSPRGKDLGEQPIFTTKAHVFQIDAGTKKEWVPASKSSVSVSYYFDSTRNTYRIISVDGSKAIVNSTITPNMTFTKTSQKFGQWSDPRANTVYGLGFSSEQDLTKFVDKFKEIKELTRQAAQLRQQQLQQLQQQQQHAELNGEAGPAHSLANVSSSPQPVRHHHSLHQRTNSLSSIQNDSSSLRERRNSFTQGGSNGLPANASSEAQLKYENDRLKLALAQSSANAKKWEVELQTLKNNNARLTAALQESTTNVEEWKKQLAAYKDESMRLKKKLLDQDKGGGGGVGGSKDPLMVAQLTDQVEKIRLDNQNKQEDIKRLNNQILELTSREGQVASLQERIQALEEDNHSLSLQLQDSQRQLSDLRTSRDQDTRDLMVLQEAFGAKIAELYETHETAVSLLRKESHS</sequence>
<protein>
    <recommendedName>
        <fullName evidence="9">WH1 domain-containing protein</fullName>
    </recommendedName>
</protein>
<feature type="compositionally biased region" description="Low complexity" evidence="8">
    <location>
        <begin position="52"/>
        <end position="61"/>
    </location>
</feature>
<dbReference type="SUPFAM" id="SSF50729">
    <property type="entry name" value="PH domain-like"/>
    <property type="match status" value="1"/>
</dbReference>
<evidence type="ECO:0000256" key="4">
    <source>
        <dbReference type="ARBA" id="ARBA00023054"/>
    </source>
</evidence>
<evidence type="ECO:0000313" key="11">
    <source>
        <dbReference type="Proteomes" id="UP001283361"/>
    </source>
</evidence>
<dbReference type="InterPro" id="IPR045027">
    <property type="entry name" value="Homer"/>
</dbReference>
<dbReference type="CDD" id="cd01206">
    <property type="entry name" value="EVH1_Homer_Vesl"/>
    <property type="match status" value="1"/>
</dbReference>
<dbReference type="Pfam" id="PF00568">
    <property type="entry name" value="WH1"/>
    <property type="match status" value="1"/>
</dbReference>
<dbReference type="InterPro" id="IPR044100">
    <property type="entry name" value="Homer_EVH1"/>
</dbReference>
<feature type="region of interest" description="Disordered" evidence="8">
    <location>
        <begin position="48"/>
        <end position="67"/>
    </location>
</feature>
<dbReference type="InterPro" id="IPR011993">
    <property type="entry name" value="PH-like_dom_sf"/>
</dbReference>
<feature type="domain" description="WH1" evidence="9">
    <location>
        <begin position="63"/>
        <end position="175"/>
    </location>
</feature>
<accession>A0AAE0ZL48</accession>
<dbReference type="AlphaFoldDB" id="A0AAE0ZL48"/>
<evidence type="ECO:0000256" key="2">
    <source>
        <dbReference type="ARBA" id="ARBA00022490"/>
    </source>
</evidence>
<dbReference type="GO" id="GO:0014069">
    <property type="term" value="C:postsynaptic density"/>
    <property type="evidence" value="ECO:0007669"/>
    <property type="project" value="UniProtKB-SubCell"/>
</dbReference>
<dbReference type="GO" id="GO:0035256">
    <property type="term" value="F:G protein-coupled glutamate receptor binding"/>
    <property type="evidence" value="ECO:0007669"/>
    <property type="project" value="InterPro"/>
</dbReference>
<dbReference type="FunFam" id="2.30.29.30:FF:000014">
    <property type="entry name" value="Homer homolog 1 (Drosophila)"/>
    <property type="match status" value="1"/>
</dbReference>